<accession>A0A2S1T3P0</accession>
<gene>
    <name evidence="1" type="ORF">DDW44_30540</name>
</gene>
<dbReference type="EMBL" id="CP029188">
    <property type="protein sequence ID" value="AWI33265.1"/>
    <property type="molecule type" value="Genomic_DNA"/>
</dbReference>
<dbReference type="KEGG" id="stir:DDW44_30540"/>
<organism evidence="1 2">
    <name type="scientific">Streptomyces tirandamycinicus</name>
    <dbReference type="NCBI Taxonomy" id="2174846"/>
    <lineage>
        <taxon>Bacteria</taxon>
        <taxon>Bacillati</taxon>
        <taxon>Actinomycetota</taxon>
        <taxon>Actinomycetes</taxon>
        <taxon>Kitasatosporales</taxon>
        <taxon>Streptomycetaceae</taxon>
        <taxon>Streptomyces</taxon>
    </lineage>
</organism>
<name>A0A2S1T3P0_9ACTN</name>
<dbReference type="AlphaFoldDB" id="A0A2S1T3P0"/>
<dbReference type="OrthoDB" id="4144896at2"/>
<proteinExistence type="predicted"/>
<evidence type="ECO:0000313" key="2">
    <source>
        <dbReference type="Proteomes" id="UP000244900"/>
    </source>
</evidence>
<dbReference type="Proteomes" id="UP000244900">
    <property type="component" value="Chromosome"/>
</dbReference>
<sequence>MEQRTGRAIKLMPADPKAFPEALDASAPCGLWLATDTADHIFYDATTSRAHSDGIIGHELGHILLRHRTVDDELLAGVGTLGGVLPDMTPALIRMLVGRTRYTEPDEADAETIGSLLLEHVHSSHSGLQDRDDPISRTLLRRFR</sequence>
<reference evidence="1 2" key="1">
    <citation type="submission" date="2018-05" db="EMBL/GenBank/DDBJ databases">
        <title>Complete genome sequence of sponge-derived Streptomyces sp. HNM0039.</title>
        <authorList>
            <person name="Huang X."/>
            <person name="Zhou S."/>
        </authorList>
    </citation>
    <scope>NUCLEOTIDE SEQUENCE [LARGE SCALE GENOMIC DNA]</scope>
    <source>
        <strain evidence="1 2">HNM0039</strain>
    </source>
</reference>
<evidence type="ECO:0000313" key="1">
    <source>
        <dbReference type="EMBL" id="AWI33265.1"/>
    </source>
</evidence>
<evidence type="ECO:0008006" key="3">
    <source>
        <dbReference type="Google" id="ProtNLM"/>
    </source>
</evidence>
<protein>
    <recommendedName>
        <fullName evidence="3">IrrE N-terminal-like domain-containing protein</fullName>
    </recommendedName>
</protein>
<keyword evidence="2" id="KW-1185">Reference proteome</keyword>